<reference evidence="3 4" key="1">
    <citation type="submission" date="2022-06" db="EMBL/GenBank/DDBJ databases">
        <title>Haloarcula sp. a new haloarchaeum isolate from saline soil.</title>
        <authorList>
            <person name="Strakova D."/>
            <person name="Galisteo C."/>
            <person name="Sanchez-Porro C."/>
            <person name="Ventosa A."/>
        </authorList>
    </citation>
    <scope>NUCLEOTIDE SEQUENCE [LARGE SCALE GENOMIC DNA]</scope>
    <source>
        <strain evidence="3 4">S1CR25-12</strain>
    </source>
</reference>
<proteinExistence type="predicted"/>
<evidence type="ECO:0000313" key="4">
    <source>
        <dbReference type="Proteomes" id="UP001259659"/>
    </source>
</evidence>
<keyword evidence="4" id="KW-1185">Reference proteome</keyword>
<dbReference type="InterPro" id="IPR058674">
    <property type="entry name" value="DUF8054_N"/>
</dbReference>
<protein>
    <recommendedName>
        <fullName evidence="2">DUF8054 domain-containing protein</fullName>
    </recommendedName>
</protein>
<feature type="domain" description="DUF8054" evidence="2">
    <location>
        <begin position="4"/>
        <end position="78"/>
    </location>
</feature>
<evidence type="ECO:0000313" key="3">
    <source>
        <dbReference type="EMBL" id="MDS0258621.1"/>
    </source>
</evidence>
<accession>A0ABU2FA83</accession>
<feature type="transmembrane region" description="Helical" evidence="1">
    <location>
        <begin position="42"/>
        <end position="61"/>
    </location>
</feature>
<feature type="transmembrane region" description="Helical" evidence="1">
    <location>
        <begin position="17"/>
        <end position="36"/>
    </location>
</feature>
<dbReference type="Proteomes" id="UP001259659">
    <property type="component" value="Unassembled WGS sequence"/>
</dbReference>
<dbReference type="Pfam" id="PF26236">
    <property type="entry name" value="DUF8054_N"/>
    <property type="match status" value="1"/>
</dbReference>
<gene>
    <name evidence="3" type="ORF">NDI56_04245</name>
</gene>
<dbReference type="RefSeq" id="WP_310918185.1">
    <property type="nucleotide sequence ID" value="NZ_JAMQON010000001.1"/>
</dbReference>
<evidence type="ECO:0000259" key="2">
    <source>
        <dbReference type="Pfam" id="PF26236"/>
    </source>
</evidence>
<comment type="caution">
    <text evidence="3">The sequence shown here is derived from an EMBL/GenBank/DDBJ whole genome shotgun (WGS) entry which is preliminary data.</text>
</comment>
<evidence type="ECO:0000256" key="1">
    <source>
        <dbReference type="SAM" id="Phobius"/>
    </source>
</evidence>
<organism evidence="3 4">
    <name type="scientific">Haloarcula saliterrae</name>
    <dbReference type="NCBI Taxonomy" id="2950534"/>
    <lineage>
        <taxon>Archaea</taxon>
        <taxon>Methanobacteriati</taxon>
        <taxon>Methanobacteriota</taxon>
        <taxon>Stenosarchaea group</taxon>
        <taxon>Halobacteria</taxon>
        <taxon>Halobacteriales</taxon>
        <taxon>Haloarculaceae</taxon>
        <taxon>Haloarcula</taxon>
    </lineage>
</organism>
<sequence>MKLDDFRRPAHTGSNRCWPCTTVNMGLVGLLALWLYRRDRRLASLAAVVAGSLAVALRGYVVPYTPAFAPKLVAALPVPTAPFEKEPDSPRLERASLTATDLDGETILGELATAGAIEADGEVIRPAEPVDDAWHREMDRLAELPLAALAKETAATVPTIPTADPFEDGNSEWLAVEGALIARPVAVAELAAYRALSDPVTDQRVRLAGARAFRMFLDSCPVCATALTQSSEVSCCGGYTDPQTEPDDLLVCPTCEQRLYTFPN</sequence>
<name>A0ABU2FA83_9EURY</name>
<dbReference type="EMBL" id="JAMQON010000001">
    <property type="protein sequence ID" value="MDS0258621.1"/>
    <property type="molecule type" value="Genomic_DNA"/>
</dbReference>
<keyword evidence="1" id="KW-1133">Transmembrane helix</keyword>
<keyword evidence="1" id="KW-0812">Transmembrane</keyword>
<keyword evidence="1" id="KW-0472">Membrane</keyword>